<evidence type="ECO:0000259" key="10">
    <source>
        <dbReference type="Pfam" id="PF22638"/>
    </source>
</evidence>
<evidence type="ECO:0000256" key="3">
    <source>
        <dbReference type="ARBA" id="ARBA00009677"/>
    </source>
</evidence>
<dbReference type="SUPFAM" id="SSF64518">
    <property type="entry name" value="Phase 1 flagellin"/>
    <property type="match status" value="1"/>
</dbReference>
<gene>
    <name evidence="7 11" type="primary">flgK</name>
    <name evidence="11" type="ORF">EM808_10830</name>
</gene>
<reference evidence="11 12" key="1">
    <citation type="submission" date="2019-01" db="EMBL/GenBank/DDBJ databases">
        <title>Bacillus sp. M5HDSG1-1, whole genome shotgun sequence.</title>
        <authorList>
            <person name="Tuo L."/>
        </authorList>
    </citation>
    <scope>NUCLEOTIDE SEQUENCE [LARGE SCALE GENOMIC DNA]</scope>
    <source>
        <strain evidence="11 12">M5HDSG1-1</strain>
    </source>
</reference>
<dbReference type="Pfam" id="PF06429">
    <property type="entry name" value="Flg_bbr_C"/>
    <property type="match status" value="1"/>
</dbReference>
<evidence type="ECO:0000256" key="6">
    <source>
        <dbReference type="ARBA" id="ARBA00023143"/>
    </source>
</evidence>
<feature type="domain" description="Flagellar basal body rod protein N-terminal" evidence="8">
    <location>
        <begin position="8"/>
        <end position="38"/>
    </location>
</feature>
<dbReference type="EMBL" id="RZTZ01000003">
    <property type="protein sequence ID" value="RVT63748.1"/>
    <property type="molecule type" value="Genomic_DNA"/>
</dbReference>
<sequence>MGSTFMGLETARRGLVAQQSALYTTGNNISNANTLGYTRQRVDLEQSQSFPGVGQNAPRIAGQLGTGVVAGSVNRIRDSFLDTQYRSESSKLGYWENRSAALSNLETIMNEPSESGLSTSMDSFWESLQDLATDPQNSGARAVVRQRGIAVSETFNYLYKTVAAEKSDAKNELGVAEKAVNTILSQLDQVNKQIGSVEPNGYLPNDLYDQRDSLLDELSSYANIKVSYEASGGHSLAQAEGKAIVTLVDDKGNSLGTLVDKNGYNTFKVNSNADDSAVKSITIGDNEININDYESTGKLKSIVEAYGYEDADGNKAGIYNDMLTELDNLAYTFATKFNEVHQQGMSPNEIKAGENQSISFFADAESADGSITDRSGFASRISISASIESSLDNIANADPGTDPTKATLGDATIVSKLADIINQSYDYGNNSQTSNFRNYYEGVIGSMAVSAQEAEKMSSNATTLQQTVENKRMSTSAVSLDEEMTNMIQFQQAYNAAARMISLTDELLDTIINGMGVGGR</sequence>
<dbReference type="PRINTS" id="PR01005">
    <property type="entry name" value="FLGHOOKAP1"/>
</dbReference>
<keyword evidence="11" id="KW-0969">Cilium</keyword>
<dbReference type="NCBIfam" id="TIGR02492">
    <property type="entry name" value="flgK_ends"/>
    <property type="match status" value="1"/>
</dbReference>
<dbReference type="PANTHER" id="PTHR30033">
    <property type="entry name" value="FLAGELLAR HOOK-ASSOCIATED PROTEIN 1"/>
    <property type="match status" value="1"/>
</dbReference>
<evidence type="ECO:0000256" key="5">
    <source>
        <dbReference type="ARBA" id="ARBA00022525"/>
    </source>
</evidence>
<dbReference type="InterPro" id="IPR002371">
    <property type="entry name" value="FlgK"/>
</dbReference>
<dbReference type="GO" id="GO:0044780">
    <property type="term" value="P:bacterial-type flagellum assembly"/>
    <property type="evidence" value="ECO:0007669"/>
    <property type="project" value="InterPro"/>
</dbReference>
<dbReference type="PROSITE" id="PS00588">
    <property type="entry name" value="FLAGELLA_BB_ROD"/>
    <property type="match status" value="1"/>
</dbReference>
<evidence type="ECO:0000259" key="8">
    <source>
        <dbReference type="Pfam" id="PF00460"/>
    </source>
</evidence>
<dbReference type="GO" id="GO:0009424">
    <property type="term" value="C:bacterial-type flagellum hook"/>
    <property type="evidence" value="ECO:0007669"/>
    <property type="project" value="UniProtKB-UniRule"/>
</dbReference>
<keyword evidence="5 7" id="KW-0964">Secreted</keyword>
<comment type="caution">
    <text evidence="11">The sequence shown here is derived from an EMBL/GenBank/DDBJ whole genome shotgun (WGS) entry which is preliminary data.</text>
</comment>
<keyword evidence="6 7" id="KW-0975">Bacterial flagellum</keyword>
<dbReference type="GO" id="GO:0005198">
    <property type="term" value="F:structural molecule activity"/>
    <property type="evidence" value="ECO:0007669"/>
    <property type="project" value="UniProtKB-UniRule"/>
</dbReference>
<evidence type="ECO:0000256" key="7">
    <source>
        <dbReference type="RuleBase" id="RU362065"/>
    </source>
</evidence>
<dbReference type="GO" id="GO:0005576">
    <property type="term" value="C:extracellular region"/>
    <property type="evidence" value="ECO:0007669"/>
    <property type="project" value="UniProtKB-SubCell"/>
</dbReference>
<proteinExistence type="inferred from homology"/>
<dbReference type="InterPro" id="IPR010930">
    <property type="entry name" value="Flg_bb/hook_C_dom"/>
</dbReference>
<dbReference type="Pfam" id="PF22638">
    <property type="entry name" value="FlgK_D1"/>
    <property type="match status" value="1"/>
</dbReference>
<evidence type="ECO:0000259" key="9">
    <source>
        <dbReference type="Pfam" id="PF06429"/>
    </source>
</evidence>
<dbReference type="Pfam" id="PF00460">
    <property type="entry name" value="Flg_bb_rod"/>
    <property type="match status" value="1"/>
</dbReference>
<comment type="similarity">
    <text evidence="3 7">Belongs to the flagella basal body rod proteins family.</text>
</comment>
<feature type="domain" description="Flagellar basal-body/hook protein C-terminal" evidence="9">
    <location>
        <begin position="472"/>
        <end position="513"/>
    </location>
</feature>
<dbReference type="InterPro" id="IPR019776">
    <property type="entry name" value="Flagellar_basal_body_rod_CS"/>
</dbReference>
<dbReference type="PANTHER" id="PTHR30033:SF1">
    <property type="entry name" value="FLAGELLAR HOOK-ASSOCIATED PROTEIN 1"/>
    <property type="match status" value="1"/>
</dbReference>
<dbReference type="InterPro" id="IPR053927">
    <property type="entry name" value="FlgK_helical"/>
</dbReference>
<keyword evidence="11" id="KW-0282">Flagellum</keyword>
<evidence type="ECO:0000256" key="2">
    <source>
        <dbReference type="ARBA" id="ARBA00004613"/>
    </source>
</evidence>
<feature type="domain" description="Flagellar hook-associated protein FlgK helical" evidence="10">
    <location>
        <begin position="102"/>
        <end position="349"/>
    </location>
</feature>
<dbReference type="GeneID" id="87616920"/>
<protein>
    <recommendedName>
        <fullName evidence="4 7">Flagellar hook-associated protein 1</fullName>
        <shortName evidence="7">HAP1</shortName>
    </recommendedName>
</protein>
<dbReference type="Proteomes" id="UP000288024">
    <property type="component" value="Unassembled WGS sequence"/>
</dbReference>
<dbReference type="InterPro" id="IPR001444">
    <property type="entry name" value="Flag_bb_rod_N"/>
</dbReference>
<organism evidence="11 12">
    <name type="scientific">Niallia taxi</name>
    <dbReference type="NCBI Taxonomy" id="2499688"/>
    <lineage>
        <taxon>Bacteria</taxon>
        <taxon>Bacillati</taxon>
        <taxon>Bacillota</taxon>
        <taxon>Bacilli</taxon>
        <taxon>Bacillales</taxon>
        <taxon>Bacillaceae</taxon>
        <taxon>Niallia</taxon>
    </lineage>
</organism>
<evidence type="ECO:0000256" key="1">
    <source>
        <dbReference type="ARBA" id="ARBA00004365"/>
    </source>
</evidence>
<evidence type="ECO:0000256" key="4">
    <source>
        <dbReference type="ARBA" id="ARBA00016244"/>
    </source>
</evidence>
<dbReference type="RefSeq" id="WP_127738224.1">
    <property type="nucleotide sequence ID" value="NZ_CAJCKN010000017.1"/>
</dbReference>
<evidence type="ECO:0000313" key="11">
    <source>
        <dbReference type="EMBL" id="RVT63748.1"/>
    </source>
</evidence>
<name>A0A437KC83_9BACI</name>
<keyword evidence="11" id="KW-0966">Cell projection</keyword>
<accession>A0A437KC83</accession>
<dbReference type="AlphaFoldDB" id="A0A437KC83"/>
<keyword evidence="12" id="KW-1185">Reference proteome</keyword>
<evidence type="ECO:0000313" key="12">
    <source>
        <dbReference type="Proteomes" id="UP000288024"/>
    </source>
</evidence>
<comment type="subcellular location">
    <subcellularLocation>
        <location evidence="1 7">Bacterial flagellum</location>
    </subcellularLocation>
    <subcellularLocation>
        <location evidence="2 7">Secreted</location>
    </subcellularLocation>
</comment>